<dbReference type="EMBL" id="JACHJD010000013">
    <property type="protein sequence ID" value="MBB5107321.1"/>
    <property type="molecule type" value="Genomic_DNA"/>
</dbReference>
<keyword evidence="2" id="KW-1185">Reference proteome</keyword>
<reference evidence="1 2" key="1">
    <citation type="submission" date="2020-08" db="EMBL/GenBank/DDBJ databases">
        <title>Genomic Encyclopedia of Type Strains, Phase III (KMG-III): the genomes of soil and plant-associated and newly described type strains.</title>
        <authorList>
            <person name="Whitman W."/>
        </authorList>
    </citation>
    <scope>NUCLEOTIDE SEQUENCE [LARGE SCALE GENOMIC DNA]</scope>
    <source>
        <strain evidence="1 2">CECT 3146</strain>
    </source>
</reference>
<protein>
    <submittedName>
        <fullName evidence="1">Uncharacterized protein</fullName>
    </submittedName>
</protein>
<comment type="caution">
    <text evidence="1">The sequence shown here is derived from an EMBL/GenBank/DDBJ whole genome shotgun (WGS) entry which is preliminary data.</text>
</comment>
<dbReference type="Proteomes" id="UP000549009">
    <property type="component" value="Unassembled WGS sequence"/>
</dbReference>
<evidence type="ECO:0000313" key="2">
    <source>
        <dbReference type="Proteomes" id="UP000549009"/>
    </source>
</evidence>
<name>A0A7W8EX18_STRST</name>
<accession>A0A7W8EX18</accession>
<evidence type="ECO:0000313" key="1">
    <source>
        <dbReference type="EMBL" id="MBB5107321.1"/>
    </source>
</evidence>
<organism evidence="1 2">
    <name type="scientific">Streptomyces spectabilis</name>
    <dbReference type="NCBI Taxonomy" id="68270"/>
    <lineage>
        <taxon>Bacteria</taxon>
        <taxon>Bacillati</taxon>
        <taxon>Actinomycetota</taxon>
        <taxon>Actinomycetes</taxon>
        <taxon>Kitasatosporales</taxon>
        <taxon>Streptomycetaceae</taxon>
        <taxon>Streptomyces</taxon>
    </lineage>
</organism>
<gene>
    <name evidence="1" type="ORF">FHS40_006438</name>
</gene>
<sequence length="39" mass="4106">MKSALGMRVAEVLLAEEAARAHRLLGVGGLRGRLVLGFS</sequence>
<proteinExistence type="predicted"/>
<dbReference type="AlphaFoldDB" id="A0A7W8EX18"/>